<accession>A0A7X8YCZ9</accession>
<dbReference type="Proteomes" id="UP000523139">
    <property type="component" value="Unassembled WGS sequence"/>
</dbReference>
<dbReference type="EMBL" id="JABAHY010000002">
    <property type="protein sequence ID" value="NLS09143.1"/>
    <property type="molecule type" value="Genomic_DNA"/>
</dbReference>
<protein>
    <submittedName>
        <fullName evidence="1">Uncharacterized protein</fullName>
    </submittedName>
</protein>
<organism evidence="1 2">
    <name type="scientific">Nesterenkonia sedimenti</name>
    <dbReference type="NCBI Taxonomy" id="1463632"/>
    <lineage>
        <taxon>Bacteria</taxon>
        <taxon>Bacillati</taxon>
        <taxon>Actinomycetota</taxon>
        <taxon>Actinomycetes</taxon>
        <taxon>Micrococcales</taxon>
        <taxon>Micrococcaceae</taxon>
        <taxon>Nesterenkonia</taxon>
    </lineage>
</organism>
<name>A0A7X8YCZ9_9MICC</name>
<gene>
    <name evidence="1" type="ORF">HGQ17_03805</name>
</gene>
<sequence length="96" mass="10739">MPDITSGQQLPIGQISFDGQWRLDHQSLDTVQELDDDKALLTVIERALHDLADEIDAANGRENRATPLSVARLERRRALHNNHLRIGPSQQSHLAA</sequence>
<comment type="caution">
    <text evidence="1">The sequence shown here is derived from an EMBL/GenBank/DDBJ whole genome shotgun (WGS) entry which is preliminary data.</text>
</comment>
<evidence type="ECO:0000313" key="1">
    <source>
        <dbReference type="EMBL" id="NLS09143.1"/>
    </source>
</evidence>
<dbReference type="RefSeq" id="WP_168886636.1">
    <property type="nucleotide sequence ID" value="NZ_JABAHY010000002.1"/>
</dbReference>
<evidence type="ECO:0000313" key="2">
    <source>
        <dbReference type="Proteomes" id="UP000523139"/>
    </source>
</evidence>
<dbReference type="AlphaFoldDB" id="A0A7X8YCZ9"/>
<keyword evidence="2" id="KW-1185">Reference proteome</keyword>
<proteinExistence type="predicted"/>
<reference evidence="1 2" key="1">
    <citation type="submission" date="2020-04" db="EMBL/GenBank/DDBJ databases">
        <title>Nesterenkonia sp. nov., isolated from marine sediment.</title>
        <authorList>
            <person name="Zhang G."/>
        </authorList>
    </citation>
    <scope>NUCLEOTIDE SEQUENCE [LARGE SCALE GENOMIC DNA]</scope>
    <source>
        <strain evidence="1 2">MY13</strain>
    </source>
</reference>